<evidence type="ECO:0000256" key="6">
    <source>
        <dbReference type="ARBA" id="ARBA00022741"/>
    </source>
</evidence>
<dbReference type="PIRSF" id="PIRSF004793">
    <property type="entry name" value="UCP004793"/>
    <property type="match status" value="1"/>
</dbReference>
<accession>A1ZT39</accession>
<evidence type="ECO:0000256" key="4">
    <source>
        <dbReference type="ARBA" id="ARBA00022692"/>
    </source>
</evidence>
<comment type="similarity">
    <text evidence="10">Belongs to the adenylate cyclase family. DacA/CdaA subfamily.</text>
</comment>
<evidence type="ECO:0000256" key="1">
    <source>
        <dbReference type="ARBA" id="ARBA00000877"/>
    </source>
</evidence>
<evidence type="ECO:0000256" key="5">
    <source>
        <dbReference type="ARBA" id="ARBA00022695"/>
    </source>
</evidence>
<keyword evidence="8 10" id="KW-1133">Transmembrane helix</keyword>
<reference evidence="13 14" key="1">
    <citation type="submission" date="2007-01" db="EMBL/GenBank/DDBJ databases">
        <authorList>
            <person name="Haygood M."/>
            <person name="Podell S."/>
            <person name="Anderson C."/>
            <person name="Hopkinson B."/>
            <person name="Roe K."/>
            <person name="Barbeau K."/>
            <person name="Gaasterland T."/>
            <person name="Ferriera S."/>
            <person name="Johnson J."/>
            <person name="Kravitz S."/>
            <person name="Beeson K."/>
            <person name="Sutton G."/>
            <person name="Rogers Y.-H."/>
            <person name="Friedman R."/>
            <person name="Frazier M."/>
            <person name="Venter J.C."/>
        </authorList>
    </citation>
    <scope>NUCLEOTIDE SEQUENCE [LARGE SCALE GENOMIC DNA]</scope>
    <source>
        <strain evidence="13 14">ATCC 23134</strain>
    </source>
</reference>
<dbReference type="NCBIfam" id="TIGR00159">
    <property type="entry name" value="diadenylate cyclase CdaA"/>
    <property type="match status" value="1"/>
</dbReference>
<dbReference type="OrthoDB" id="9807385at2"/>
<dbReference type="InterPro" id="IPR003390">
    <property type="entry name" value="DNA_integrity_scan_DisA_N"/>
</dbReference>
<evidence type="ECO:0000256" key="7">
    <source>
        <dbReference type="ARBA" id="ARBA00022840"/>
    </source>
</evidence>
<dbReference type="InterPro" id="IPR036888">
    <property type="entry name" value="DNA_integrity_DisA_N_sf"/>
</dbReference>
<feature type="compositionally biased region" description="Basic and acidic residues" evidence="11">
    <location>
        <begin position="267"/>
        <end position="281"/>
    </location>
</feature>
<proteinExistence type="inferred from homology"/>
<evidence type="ECO:0000256" key="9">
    <source>
        <dbReference type="ARBA" id="ARBA00023136"/>
    </source>
</evidence>
<sequence length="296" mass="32397">MIFLISIGFLDMNFADILDILLVSFIMYQLYNLVKGSVASRILLGGLAVYALYLMVSAAGMELLSTILGQFMGVGVLVIIILFQQEIRKFLLVIGKATPFGRYSFIKSFWSRTSSSENTFKINAVVEAAQEMSASLTGALVVFSRSSELKFYAESGDEIDAIVSKRLLISIFQKFSPLHDGAVIISMDGRVVAARCILPVSENDSLPASLGLRHRAAIGLTEIADAVVVVVSEETGQMSIVRNGKIYRNLDPKAMTQRLTLLLNEDNSNKKEGKTEVKPDEMPQPDNNASNQSLEG</sequence>
<protein>
    <recommendedName>
        <fullName evidence="10">Diadenylate cyclase</fullName>
        <shortName evidence="10">DAC</shortName>
        <ecNumber evidence="10">2.7.7.85</ecNumber>
    </recommendedName>
    <alternativeName>
        <fullName evidence="10">Cyclic-di-AMP synthase</fullName>
        <shortName evidence="10">c-di-AMP synthase</shortName>
    </alternativeName>
</protein>
<keyword evidence="5 10" id="KW-0548">Nucleotidyltransferase</keyword>
<evidence type="ECO:0000259" key="12">
    <source>
        <dbReference type="PROSITE" id="PS51794"/>
    </source>
</evidence>
<dbReference type="InterPro" id="IPR034701">
    <property type="entry name" value="CdaA"/>
</dbReference>
<dbReference type="Gene3D" id="3.40.1700.10">
    <property type="entry name" value="DNA integrity scanning protein, DisA, N-terminal domain"/>
    <property type="match status" value="1"/>
</dbReference>
<feature type="transmembrane region" description="Helical" evidence="10">
    <location>
        <begin position="12"/>
        <end position="30"/>
    </location>
</feature>
<dbReference type="PROSITE" id="PS51794">
    <property type="entry name" value="DAC"/>
    <property type="match status" value="1"/>
</dbReference>
<feature type="transmembrane region" description="Helical" evidence="10">
    <location>
        <begin position="67"/>
        <end position="83"/>
    </location>
</feature>
<evidence type="ECO:0000256" key="2">
    <source>
        <dbReference type="ARBA" id="ARBA00022475"/>
    </source>
</evidence>
<comment type="function">
    <text evidence="10">Catalyzes the condensation of 2 ATP molecules into cyclic di-AMP (c-di-AMP), a second messenger used to regulate differing processes in different bacteria.</text>
</comment>
<dbReference type="GO" id="GO:0006171">
    <property type="term" value="P:cAMP biosynthetic process"/>
    <property type="evidence" value="ECO:0007669"/>
    <property type="project" value="InterPro"/>
</dbReference>
<dbReference type="SUPFAM" id="SSF143597">
    <property type="entry name" value="YojJ-like"/>
    <property type="match status" value="1"/>
</dbReference>
<dbReference type="PANTHER" id="PTHR34185:SF1">
    <property type="entry name" value="DIADENYLATE CYCLASE"/>
    <property type="match status" value="1"/>
</dbReference>
<comment type="caution">
    <text evidence="10">Lacks conserved residue(s) required for the propagation of feature annotation.</text>
</comment>
<comment type="caution">
    <text evidence="13">The sequence shown here is derived from an EMBL/GenBank/DDBJ whole genome shotgun (WGS) entry which is preliminary data.</text>
</comment>
<dbReference type="PANTHER" id="PTHR34185">
    <property type="entry name" value="DIADENYLATE CYCLASE"/>
    <property type="match status" value="1"/>
</dbReference>
<keyword evidence="9 10" id="KW-0472">Membrane</keyword>
<feature type="transmembrane region" description="Helical" evidence="10">
    <location>
        <begin position="42"/>
        <end position="61"/>
    </location>
</feature>
<comment type="catalytic activity">
    <reaction evidence="1 10">
        <text>2 ATP = 3',3'-c-di-AMP + 2 diphosphate</text>
        <dbReference type="Rhea" id="RHEA:35655"/>
        <dbReference type="ChEBI" id="CHEBI:30616"/>
        <dbReference type="ChEBI" id="CHEBI:33019"/>
        <dbReference type="ChEBI" id="CHEBI:71500"/>
        <dbReference type="EC" id="2.7.7.85"/>
    </reaction>
</comment>
<keyword evidence="2 10" id="KW-1003">Cell membrane</keyword>
<dbReference type="InterPro" id="IPR014046">
    <property type="entry name" value="C-di-AMP_synthase"/>
</dbReference>
<dbReference type="EMBL" id="AAWS01000034">
    <property type="protein sequence ID" value="EAY26429.1"/>
    <property type="molecule type" value="Genomic_DNA"/>
</dbReference>
<dbReference type="Proteomes" id="UP000004095">
    <property type="component" value="Unassembled WGS sequence"/>
</dbReference>
<evidence type="ECO:0000256" key="10">
    <source>
        <dbReference type="HAMAP-Rule" id="MF_01499"/>
    </source>
</evidence>
<evidence type="ECO:0000313" key="13">
    <source>
        <dbReference type="EMBL" id="EAY26429.1"/>
    </source>
</evidence>
<dbReference type="eggNOG" id="COG1624">
    <property type="taxonomic scope" value="Bacteria"/>
</dbReference>
<evidence type="ECO:0000313" key="14">
    <source>
        <dbReference type="Proteomes" id="UP000004095"/>
    </source>
</evidence>
<keyword evidence="3 10" id="KW-0808">Transferase</keyword>
<keyword evidence="4 10" id="KW-0812">Transmembrane</keyword>
<dbReference type="GO" id="GO:0005524">
    <property type="term" value="F:ATP binding"/>
    <property type="evidence" value="ECO:0007669"/>
    <property type="project" value="UniProtKB-UniRule"/>
</dbReference>
<dbReference type="Pfam" id="PF19293">
    <property type="entry name" value="CdaA_N"/>
    <property type="match status" value="1"/>
</dbReference>
<comment type="subunit">
    <text evidence="10">Probably a homodimer.</text>
</comment>
<dbReference type="GO" id="GO:0106408">
    <property type="term" value="F:diadenylate cyclase activity"/>
    <property type="evidence" value="ECO:0007669"/>
    <property type="project" value="UniProtKB-EC"/>
</dbReference>
<dbReference type="GO" id="GO:0004016">
    <property type="term" value="F:adenylate cyclase activity"/>
    <property type="evidence" value="ECO:0007669"/>
    <property type="project" value="UniProtKB-UniRule"/>
</dbReference>
<evidence type="ECO:0000256" key="8">
    <source>
        <dbReference type="ARBA" id="ARBA00022989"/>
    </source>
</evidence>
<dbReference type="InterPro" id="IPR050338">
    <property type="entry name" value="DisA"/>
</dbReference>
<feature type="region of interest" description="Disordered" evidence="11">
    <location>
        <begin position="263"/>
        <end position="296"/>
    </location>
</feature>
<dbReference type="InterPro" id="IPR045585">
    <property type="entry name" value="CdaA_N"/>
</dbReference>
<feature type="domain" description="DAC" evidence="12">
    <location>
        <begin position="84"/>
        <end position="252"/>
    </location>
</feature>
<evidence type="ECO:0000256" key="11">
    <source>
        <dbReference type="SAM" id="MobiDB-lite"/>
    </source>
</evidence>
<organism evidence="13 14">
    <name type="scientific">Microscilla marina ATCC 23134</name>
    <dbReference type="NCBI Taxonomy" id="313606"/>
    <lineage>
        <taxon>Bacteria</taxon>
        <taxon>Pseudomonadati</taxon>
        <taxon>Bacteroidota</taxon>
        <taxon>Cytophagia</taxon>
        <taxon>Cytophagales</taxon>
        <taxon>Microscillaceae</taxon>
        <taxon>Microscilla</taxon>
    </lineage>
</organism>
<gene>
    <name evidence="10" type="primary">dacA</name>
    <name evidence="13" type="ORF">M23134_07024</name>
</gene>
<dbReference type="HAMAP" id="MF_01499">
    <property type="entry name" value="DacA"/>
    <property type="match status" value="1"/>
</dbReference>
<dbReference type="EC" id="2.7.7.85" evidence="10"/>
<dbReference type="Pfam" id="PF02457">
    <property type="entry name" value="DAC"/>
    <property type="match status" value="1"/>
</dbReference>
<name>A1ZT39_MICM2</name>
<keyword evidence="7 10" id="KW-0067">ATP-binding</keyword>
<dbReference type="AlphaFoldDB" id="A1ZT39"/>
<evidence type="ECO:0000256" key="3">
    <source>
        <dbReference type="ARBA" id="ARBA00022679"/>
    </source>
</evidence>
<keyword evidence="6 10" id="KW-0547">Nucleotide-binding</keyword>
<keyword evidence="14" id="KW-1185">Reference proteome</keyword>
<dbReference type="RefSeq" id="WP_002700960.1">
    <property type="nucleotide sequence ID" value="NZ_AAWS01000034.1"/>
</dbReference>
<feature type="compositionally biased region" description="Polar residues" evidence="11">
    <location>
        <begin position="285"/>
        <end position="296"/>
    </location>
</feature>